<organism evidence="13 14">
    <name type="scientific">Pleuronectes platessa</name>
    <name type="common">European plaice</name>
    <dbReference type="NCBI Taxonomy" id="8262"/>
    <lineage>
        <taxon>Eukaryota</taxon>
        <taxon>Metazoa</taxon>
        <taxon>Chordata</taxon>
        <taxon>Craniata</taxon>
        <taxon>Vertebrata</taxon>
        <taxon>Euteleostomi</taxon>
        <taxon>Actinopterygii</taxon>
        <taxon>Neopterygii</taxon>
        <taxon>Teleostei</taxon>
        <taxon>Neoteleostei</taxon>
        <taxon>Acanthomorphata</taxon>
        <taxon>Carangaria</taxon>
        <taxon>Pleuronectiformes</taxon>
        <taxon>Pleuronectoidei</taxon>
        <taxon>Pleuronectidae</taxon>
        <taxon>Pleuronectes</taxon>
    </lineage>
</organism>
<feature type="binding site" evidence="11">
    <location>
        <position position="115"/>
    </location>
    <ligand>
        <name>[4Fe-4S] cluster</name>
        <dbReference type="ChEBI" id="CHEBI:49883"/>
        <label>1</label>
    </ligand>
</feature>
<evidence type="ECO:0000256" key="3">
    <source>
        <dbReference type="ARBA" id="ARBA00022485"/>
    </source>
</evidence>
<dbReference type="PANTHER" id="PTHR23264:SF35">
    <property type="entry name" value="CYTOSOLIC FE-S CLUSTER ASSEMBLY FACTOR NUBP1"/>
    <property type="match status" value="1"/>
</dbReference>
<keyword evidence="14" id="KW-1185">Reference proteome</keyword>
<feature type="domain" description="AAA+ ATPase" evidence="12">
    <location>
        <begin position="138"/>
        <end position="309"/>
    </location>
</feature>
<dbReference type="EMBL" id="CADEAL010000030">
    <property type="protein sequence ID" value="CAB1412986.1"/>
    <property type="molecule type" value="Genomic_DNA"/>
</dbReference>
<evidence type="ECO:0000256" key="2">
    <source>
        <dbReference type="ARBA" id="ARBA00004496"/>
    </source>
</evidence>
<dbReference type="PROSITE" id="PS01215">
    <property type="entry name" value="MRP"/>
    <property type="match status" value="1"/>
</dbReference>
<dbReference type="Pfam" id="PF10609">
    <property type="entry name" value="ParA"/>
    <property type="match status" value="1"/>
</dbReference>
<evidence type="ECO:0000256" key="8">
    <source>
        <dbReference type="ARBA" id="ARBA00023004"/>
    </source>
</evidence>
<dbReference type="AlphaFoldDB" id="A0A9N7THM9"/>
<feature type="binding site" evidence="11">
    <location>
        <position position="106"/>
    </location>
    <ligand>
        <name>[4Fe-4S] cluster</name>
        <dbReference type="ChEBI" id="CHEBI:49883"/>
        <label>1</label>
    </ligand>
</feature>
<dbReference type="GO" id="GO:0005634">
    <property type="term" value="C:nucleus"/>
    <property type="evidence" value="ECO:0007669"/>
    <property type="project" value="UniProtKB-SubCell"/>
</dbReference>
<evidence type="ECO:0000256" key="10">
    <source>
        <dbReference type="ARBA" id="ARBA00054528"/>
    </source>
</evidence>
<dbReference type="GO" id="GO:0051539">
    <property type="term" value="F:4 iron, 4 sulfur cluster binding"/>
    <property type="evidence" value="ECO:0007669"/>
    <property type="project" value="UniProtKB-UniRule"/>
</dbReference>
<keyword evidence="5 11" id="KW-0479">Metal-binding</keyword>
<evidence type="ECO:0000259" key="12">
    <source>
        <dbReference type="SMART" id="SM00382"/>
    </source>
</evidence>
<dbReference type="HAMAP" id="MF_02040">
    <property type="entry name" value="Mrp_NBP35"/>
    <property type="match status" value="1"/>
</dbReference>
<dbReference type="InterPro" id="IPR033756">
    <property type="entry name" value="YlxH/NBP35"/>
</dbReference>
<comment type="cofactor">
    <cofactor evidence="11">
        <name>[4Fe-4S] cluster</name>
        <dbReference type="ChEBI" id="CHEBI:49883"/>
    </cofactor>
    <text evidence="11">Binds 4 [4Fe-4S] clusters per heterotetramer. Contains two stable clusters in the N-termini of NUBP1 and two labile, bridging clusters between subunits of the NUBP1-NUBP2 heterotetramer.</text>
</comment>
<feature type="binding site" evidence="11">
    <location>
        <begin position="146"/>
        <end position="153"/>
    </location>
    <ligand>
        <name>ATP</name>
        <dbReference type="ChEBI" id="CHEBI:30616"/>
    </ligand>
</feature>
<reference evidence="13" key="1">
    <citation type="submission" date="2020-03" db="EMBL/GenBank/DDBJ databases">
        <authorList>
            <person name="Weist P."/>
        </authorList>
    </citation>
    <scope>NUCLEOTIDE SEQUENCE</scope>
</reference>
<dbReference type="InterPro" id="IPR019591">
    <property type="entry name" value="Mrp/NBP35_ATP-bd"/>
</dbReference>
<sequence>MWVGEMEAGLWRGWGGIAKGKEEGNLKRLLQNTGSSCTVVCVCSLHVAWRGVRLLSGSLVLRATGTKEGGRHSRWDTGVKMADVPDNAPEHCPGTSSEQAGKSSSCEGCPNQNLCASGATKAPDPAIAEIGLKMSTVKHKILVLSGKGGVGKSTFSAHLAHALASDSAKEVALLDVDICGPSIPRMMGLEGEQVHQSGSGWSPVYVDDNLAVMSIGFLLSSPDDAVIWRGPKKNGMIKQFLRDVDWGELDYLIVDTPPGTSDEHLSIVQYLSSTHVDGAVIITTPQEVSLQDVRKEIRFCQKVKLPIIGVVENMSGFVCPKCKNTSQIFPPTSGGAEQMCADLNLPLLGKVPLDPRIARSCDEGKSFLSEVPDSPAAKVLQSIVQSIQDYCSSHVTEEQGAT</sequence>
<dbReference type="GO" id="GO:0140663">
    <property type="term" value="F:ATP-dependent FeS chaperone activity"/>
    <property type="evidence" value="ECO:0007669"/>
    <property type="project" value="InterPro"/>
</dbReference>
<dbReference type="SUPFAM" id="SSF52540">
    <property type="entry name" value="P-loop containing nucleoside triphosphate hydrolases"/>
    <property type="match status" value="1"/>
</dbReference>
<dbReference type="InterPro" id="IPR000808">
    <property type="entry name" value="Mrp-like_CS"/>
</dbReference>
<protein>
    <recommendedName>
        <fullName evidence="12">AAA+ ATPase domain-containing protein</fullName>
    </recommendedName>
</protein>
<keyword evidence="3 11" id="KW-0004">4Fe-4S</keyword>
<comment type="subcellular location">
    <subcellularLocation>
        <location evidence="2 11">Cytoplasm</location>
    </subcellularLocation>
    <subcellularLocation>
        <location evidence="1">Nucleus</location>
    </subcellularLocation>
</comment>
<dbReference type="SMART" id="SM00382">
    <property type="entry name" value="AAA"/>
    <property type="match status" value="1"/>
</dbReference>
<keyword evidence="6 11" id="KW-0547">Nucleotide-binding</keyword>
<dbReference type="InterPro" id="IPR003593">
    <property type="entry name" value="AAA+_ATPase"/>
</dbReference>
<comment type="subunit">
    <text evidence="11">Heterotetramer of 2 NUBP1 and 2 NUBP2 chains.</text>
</comment>
<comment type="function">
    <text evidence="10">Component of the cytosolic iron-sulfur (Fe/S) protein assembly (CIA) machinery. Required for maturation of extramitochondrial Fe-S proteins. The NUBP1-NUBP2 heterotetramer forms a Fe-S scaffold complex, mediating the de novo assembly of an Fe-S cluster and its transfer to target apoproteins. Implicated in the regulation of centrosome duplication. Negatively regulates cilium formation and structure.</text>
</comment>
<dbReference type="HAMAP" id="MF_03038">
    <property type="entry name" value="NUBP1"/>
    <property type="match status" value="1"/>
</dbReference>
<name>A0A9N7THM9_PLEPL</name>
<accession>A0A9N7THM9</accession>
<comment type="similarity">
    <text evidence="11">Belongs to the Mrp/NBP35 ATP-binding proteins family. NUBP1/NBP35 subfamily.</text>
</comment>
<feature type="binding site" evidence="11">
    <location>
        <position position="92"/>
    </location>
    <ligand>
        <name>[4Fe-4S] cluster</name>
        <dbReference type="ChEBI" id="CHEBI:49883"/>
        <label>1</label>
    </ligand>
</feature>
<dbReference type="InterPro" id="IPR028601">
    <property type="entry name" value="NUBP1/Nbp35"/>
</dbReference>
<feature type="binding site" evidence="11">
    <location>
        <position position="322"/>
    </location>
    <ligand>
        <name>[4Fe-4S] cluster</name>
        <dbReference type="ChEBI" id="CHEBI:49883"/>
        <label>2</label>
        <note>ligand shared with heterodimeric partner</note>
    </ligand>
</feature>
<keyword evidence="4 11" id="KW-0963">Cytoplasm</keyword>
<keyword evidence="9 11" id="KW-0411">Iron-sulfur</keyword>
<dbReference type="CDD" id="cd02037">
    <property type="entry name" value="Mrp_NBP35"/>
    <property type="match status" value="1"/>
</dbReference>
<dbReference type="FunFam" id="3.40.50.300:FF:000427">
    <property type="entry name" value="Cytosolic Fe-S cluster assembly factor NUBP1"/>
    <property type="match status" value="1"/>
</dbReference>
<gene>
    <name evidence="11" type="primary">NUBP1</name>
    <name evidence="13" type="ORF">PLEPLA_LOCUS683</name>
</gene>
<evidence type="ECO:0000313" key="14">
    <source>
        <dbReference type="Proteomes" id="UP001153269"/>
    </source>
</evidence>
<evidence type="ECO:0000256" key="9">
    <source>
        <dbReference type="ARBA" id="ARBA00023014"/>
    </source>
</evidence>
<keyword evidence="8 11" id="KW-0408">Iron</keyword>
<dbReference type="GO" id="GO:0046872">
    <property type="term" value="F:metal ion binding"/>
    <property type="evidence" value="ECO:0007669"/>
    <property type="project" value="UniProtKB-KW"/>
</dbReference>
<dbReference type="GO" id="GO:0016226">
    <property type="term" value="P:iron-sulfur cluster assembly"/>
    <property type="evidence" value="ECO:0007669"/>
    <property type="project" value="UniProtKB-UniRule"/>
</dbReference>
<evidence type="ECO:0000256" key="11">
    <source>
        <dbReference type="HAMAP-Rule" id="MF_03038"/>
    </source>
</evidence>
<evidence type="ECO:0000256" key="6">
    <source>
        <dbReference type="ARBA" id="ARBA00022741"/>
    </source>
</evidence>
<dbReference type="GO" id="GO:0005829">
    <property type="term" value="C:cytosol"/>
    <property type="evidence" value="ECO:0007669"/>
    <property type="project" value="TreeGrafter"/>
</dbReference>
<comment type="caution">
    <text evidence="13">The sequence shown here is derived from an EMBL/GenBank/DDBJ whole genome shotgun (WGS) entry which is preliminary data.</text>
</comment>
<proteinExistence type="inferred from homology"/>
<dbReference type="InterPro" id="IPR027417">
    <property type="entry name" value="P-loop_NTPase"/>
</dbReference>
<dbReference type="PANTHER" id="PTHR23264">
    <property type="entry name" value="NUCLEOTIDE-BINDING PROTEIN NBP35 YEAST -RELATED"/>
    <property type="match status" value="1"/>
</dbReference>
<evidence type="ECO:0000313" key="13">
    <source>
        <dbReference type="EMBL" id="CAB1412986.1"/>
    </source>
</evidence>
<evidence type="ECO:0000256" key="1">
    <source>
        <dbReference type="ARBA" id="ARBA00004123"/>
    </source>
</evidence>
<dbReference type="GO" id="GO:0005524">
    <property type="term" value="F:ATP binding"/>
    <property type="evidence" value="ECO:0007669"/>
    <property type="project" value="UniProtKB-KW"/>
</dbReference>
<evidence type="ECO:0000256" key="7">
    <source>
        <dbReference type="ARBA" id="ARBA00022840"/>
    </source>
</evidence>
<keyword evidence="7 11" id="KW-0067">ATP-binding</keyword>
<dbReference type="Gene3D" id="3.40.50.300">
    <property type="entry name" value="P-loop containing nucleotide triphosphate hydrolases"/>
    <property type="match status" value="1"/>
</dbReference>
<evidence type="ECO:0000256" key="5">
    <source>
        <dbReference type="ARBA" id="ARBA00022723"/>
    </source>
</evidence>
<dbReference type="Proteomes" id="UP001153269">
    <property type="component" value="Unassembled WGS sequence"/>
</dbReference>
<feature type="binding site" evidence="11">
    <location>
        <position position="109"/>
    </location>
    <ligand>
        <name>[4Fe-4S] cluster</name>
        <dbReference type="ChEBI" id="CHEBI:49883"/>
        <label>1</label>
    </ligand>
</feature>
<feature type="binding site" evidence="11">
    <location>
        <position position="319"/>
    </location>
    <ligand>
        <name>[4Fe-4S] cluster</name>
        <dbReference type="ChEBI" id="CHEBI:49883"/>
        <label>2</label>
        <note>ligand shared with heterodimeric partner</note>
    </ligand>
</feature>
<evidence type="ECO:0000256" key="4">
    <source>
        <dbReference type="ARBA" id="ARBA00022490"/>
    </source>
</evidence>